<evidence type="ECO:0000256" key="12">
    <source>
        <dbReference type="ARBA" id="ARBA00023136"/>
    </source>
</evidence>
<sequence length="423" mass="48335">MSFRSLLDPLFILNASINPKLLLAFSCLLALLFISRFYNSPWRKLPPGPRGIPILGNILQLQDKQWLTFTELRKTYGDLVYLNVAGQPLIIANSHKIAADLLDRRAGIYSDRPNNTVASDILTGGLLIAFSHYTDRWRRMRKAVHEGLQKSIIHRYQPTQFNEAVLLTSGVLSDPDTWAAHLRRTAASTLMSVVYATPPILSEQEPSVKSVNDFAARLTRAILPGTHLVEFFPWMVHIPAKLAKWKHDAQEWYIKDSIMFEGLFEGVRRRMTQGEDKTSLSATLIQEADRHKLSDRENAWLAGEMYAAGAETMSGVMVWWMLAMLVYPETQRRAQAELDAVVGRDRLPSFTDYEKLPYVRAMIKEALRWRPVVRAINDDWYEGNFIPAGSIIIANVWALNRDPRIHHRIDATLVKRYKTLQTP</sequence>
<evidence type="ECO:0000256" key="7">
    <source>
        <dbReference type="ARBA" id="ARBA00022723"/>
    </source>
</evidence>
<dbReference type="InterPro" id="IPR050364">
    <property type="entry name" value="Cytochrome_P450_fung"/>
</dbReference>
<dbReference type="EMBL" id="KV425612">
    <property type="protein sequence ID" value="KZT21020.1"/>
    <property type="molecule type" value="Genomic_DNA"/>
</dbReference>
<keyword evidence="12 13" id="KW-0472">Membrane</keyword>
<name>A0A165PGR2_9AGAM</name>
<keyword evidence="8 13" id="KW-1133">Transmembrane helix</keyword>
<dbReference type="GO" id="GO:0016020">
    <property type="term" value="C:membrane"/>
    <property type="evidence" value="ECO:0007669"/>
    <property type="project" value="UniProtKB-SubCell"/>
</dbReference>
<comment type="cofactor">
    <cofactor evidence="1">
        <name>heme</name>
        <dbReference type="ChEBI" id="CHEBI:30413"/>
    </cofactor>
</comment>
<dbReference type="SUPFAM" id="SSF48264">
    <property type="entry name" value="Cytochrome P450"/>
    <property type="match status" value="1"/>
</dbReference>
<dbReference type="OrthoDB" id="2789670at2759"/>
<evidence type="ECO:0000256" key="11">
    <source>
        <dbReference type="ARBA" id="ARBA00023033"/>
    </source>
</evidence>
<evidence type="ECO:0000256" key="3">
    <source>
        <dbReference type="ARBA" id="ARBA00005179"/>
    </source>
</evidence>
<evidence type="ECO:0000256" key="13">
    <source>
        <dbReference type="SAM" id="Phobius"/>
    </source>
</evidence>
<dbReference type="Proteomes" id="UP000076761">
    <property type="component" value="Unassembled WGS sequence"/>
</dbReference>
<dbReference type="GO" id="GO:0004497">
    <property type="term" value="F:monooxygenase activity"/>
    <property type="evidence" value="ECO:0007669"/>
    <property type="project" value="UniProtKB-KW"/>
</dbReference>
<keyword evidence="11" id="KW-0503">Monooxygenase</keyword>
<organism evidence="14 15">
    <name type="scientific">Neolentinus lepideus HHB14362 ss-1</name>
    <dbReference type="NCBI Taxonomy" id="1314782"/>
    <lineage>
        <taxon>Eukaryota</taxon>
        <taxon>Fungi</taxon>
        <taxon>Dikarya</taxon>
        <taxon>Basidiomycota</taxon>
        <taxon>Agaricomycotina</taxon>
        <taxon>Agaricomycetes</taxon>
        <taxon>Gloeophyllales</taxon>
        <taxon>Gloeophyllaceae</taxon>
        <taxon>Neolentinus</taxon>
    </lineage>
</organism>
<comment type="pathway">
    <text evidence="3">Secondary metabolite biosynthesis.</text>
</comment>
<keyword evidence="6 13" id="KW-0812">Transmembrane</keyword>
<dbReference type="InParanoid" id="A0A165PGR2"/>
<keyword evidence="5" id="KW-0349">Heme</keyword>
<reference evidence="14 15" key="1">
    <citation type="journal article" date="2016" name="Mol. Biol. Evol.">
        <title>Comparative Genomics of Early-Diverging Mushroom-Forming Fungi Provides Insights into the Origins of Lignocellulose Decay Capabilities.</title>
        <authorList>
            <person name="Nagy L.G."/>
            <person name="Riley R."/>
            <person name="Tritt A."/>
            <person name="Adam C."/>
            <person name="Daum C."/>
            <person name="Floudas D."/>
            <person name="Sun H."/>
            <person name="Yadav J.S."/>
            <person name="Pangilinan J."/>
            <person name="Larsson K.H."/>
            <person name="Matsuura K."/>
            <person name="Barry K."/>
            <person name="Labutti K."/>
            <person name="Kuo R."/>
            <person name="Ohm R.A."/>
            <person name="Bhattacharya S.S."/>
            <person name="Shirouzu T."/>
            <person name="Yoshinaga Y."/>
            <person name="Martin F.M."/>
            <person name="Grigoriev I.V."/>
            <person name="Hibbett D.S."/>
        </authorList>
    </citation>
    <scope>NUCLEOTIDE SEQUENCE [LARGE SCALE GENOMIC DNA]</scope>
    <source>
        <strain evidence="14 15">HHB14362 ss-1</strain>
    </source>
</reference>
<protein>
    <submittedName>
        <fullName evidence="14">Cytochrome P450</fullName>
    </submittedName>
</protein>
<evidence type="ECO:0000256" key="2">
    <source>
        <dbReference type="ARBA" id="ARBA00004370"/>
    </source>
</evidence>
<dbReference type="PRINTS" id="PR00463">
    <property type="entry name" value="EP450I"/>
</dbReference>
<evidence type="ECO:0000256" key="4">
    <source>
        <dbReference type="ARBA" id="ARBA00010617"/>
    </source>
</evidence>
<evidence type="ECO:0000256" key="8">
    <source>
        <dbReference type="ARBA" id="ARBA00022989"/>
    </source>
</evidence>
<dbReference type="Gene3D" id="1.10.630.10">
    <property type="entry name" value="Cytochrome P450"/>
    <property type="match status" value="1"/>
</dbReference>
<evidence type="ECO:0000256" key="5">
    <source>
        <dbReference type="ARBA" id="ARBA00022617"/>
    </source>
</evidence>
<feature type="transmembrane region" description="Helical" evidence="13">
    <location>
        <begin position="21"/>
        <end position="38"/>
    </location>
</feature>
<keyword evidence="10" id="KW-0408">Iron</keyword>
<evidence type="ECO:0000256" key="9">
    <source>
        <dbReference type="ARBA" id="ARBA00023002"/>
    </source>
</evidence>
<evidence type="ECO:0000256" key="6">
    <source>
        <dbReference type="ARBA" id="ARBA00022692"/>
    </source>
</evidence>
<dbReference type="AlphaFoldDB" id="A0A165PGR2"/>
<keyword evidence="7" id="KW-0479">Metal-binding</keyword>
<dbReference type="InterPro" id="IPR002401">
    <property type="entry name" value="Cyt_P450_E_grp-I"/>
</dbReference>
<keyword evidence="15" id="KW-1185">Reference proteome</keyword>
<evidence type="ECO:0000256" key="1">
    <source>
        <dbReference type="ARBA" id="ARBA00001971"/>
    </source>
</evidence>
<dbReference type="InterPro" id="IPR036396">
    <property type="entry name" value="Cyt_P450_sf"/>
</dbReference>
<gene>
    <name evidence="14" type="ORF">NEOLEDRAFT_1074318</name>
</gene>
<dbReference type="GO" id="GO:0020037">
    <property type="term" value="F:heme binding"/>
    <property type="evidence" value="ECO:0007669"/>
    <property type="project" value="InterPro"/>
</dbReference>
<comment type="subcellular location">
    <subcellularLocation>
        <location evidence="2">Membrane</location>
    </subcellularLocation>
</comment>
<dbReference type="STRING" id="1314782.A0A165PGR2"/>
<comment type="similarity">
    <text evidence="4">Belongs to the cytochrome P450 family.</text>
</comment>
<dbReference type="GO" id="GO:0016705">
    <property type="term" value="F:oxidoreductase activity, acting on paired donors, with incorporation or reduction of molecular oxygen"/>
    <property type="evidence" value="ECO:0007669"/>
    <property type="project" value="InterPro"/>
</dbReference>
<evidence type="ECO:0000256" key="10">
    <source>
        <dbReference type="ARBA" id="ARBA00023004"/>
    </source>
</evidence>
<accession>A0A165PGR2</accession>
<proteinExistence type="inferred from homology"/>
<evidence type="ECO:0000313" key="15">
    <source>
        <dbReference type="Proteomes" id="UP000076761"/>
    </source>
</evidence>
<dbReference type="InterPro" id="IPR001128">
    <property type="entry name" value="Cyt_P450"/>
</dbReference>
<evidence type="ECO:0000313" key="14">
    <source>
        <dbReference type="EMBL" id="KZT21020.1"/>
    </source>
</evidence>
<dbReference type="PANTHER" id="PTHR46300:SF2">
    <property type="entry name" value="CYTOCHROME P450 MONOOXYGENASE ALNH-RELATED"/>
    <property type="match status" value="1"/>
</dbReference>
<keyword evidence="9" id="KW-0560">Oxidoreductase</keyword>
<dbReference type="GO" id="GO:0005506">
    <property type="term" value="F:iron ion binding"/>
    <property type="evidence" value="ECO:0007669"/>
    <property type="project" value="InterPro"/>
</dbReference>
<dbReference type="Pfam" id="PF00067">
    <property type="entry name" value="p450"/>
    <property type="match status" value="1"/>
</dbReference>
<dbReference type="PANTHER" id="PTHR46300">
    <property type="entry name" value="P450, PUTATIVE (EUROFUNG)-RELATED-RELATED"/>
    <property type="match status" value="1"/>
</dbReference>